<evidence type="ECO:0000259" key="1">
    <source>
        <dbReference type="PROSITE" id="PS50943"/>
    </source>
</evidence>
<dbReference type="InterPro" id="IPR001387">
    <property type="entry name" value="Cro/C1-type_HTH"/>
</dbReference>
<feature type="domain" description="HTH cro/C1-type" evidence="1">
    <location>
        <begin position="6"/>
        <end position="61"/>
    </location>
</feature>
<evidence type="ECO:0000313" key="3">
    <source>
        <dbReference type="Proteomes" id="UP000288669"/>
    </source>
</evidence>
<keyword evidence="3" id="KW-1185">Reference proteome</keyword>
<dbReference type="RefSeq" id="WP_126825142.1">
    <property type="nucleotide sequence ID" value="NZ_JBHLWU010000002.1"/>
</dbReference>
<name>A0A430AHM4_9ENTE</name>
<proteinExistence type="predicted"/>
<organism evidence="2 3">
    <name type="scientific">Vagococcus entomophilus</name>
    <dbReference type="NCBI Taxonomy" id="1160095"/>
    <lineage>
        <taxon>Bacteria</taxon>
        <taxon>Bacillati</taxon>
        <taxon>Bacillota</taxon>
        <taxon>Bacilli</taxon>
        <taxon>Lactobacillales</taxon>
        <taxon>Enterococcaceae</taxon>
        <taxon>Vagococcus</taxon>
    </lineage>
</organism>
<dbReference type="Proteomes" id="UP000288669">
    <property type="component" value="Unassembled WGS sequence"/>
</dbReference>
<reference evidence="2 3" key="1">
    <citation type="submission" date="2017-05" db="EMBL/GenBank/DDBJ databases">
        <title>Vagococcus spp. assemblies.</title>
        <authorList>
            <person name="Gulvik C.A."/>
        </authorList>
    </citation>
    <scope>NUCLEOTIDE SEQUENCE [LARGE SCALE GENOMIC DNA]</scope>
    <source>
        <strain evidence="2 3">DSM 24756</strain>
    </source>
</reference>
<gene>
    <name evidence="2" type="ORF">CBF30_08475</name>
</gene>
<dbReference type="AlphaFoldDB" id="A0A430AHM4"/>
<sequence>MIRNRLSVLLAERKLKITQVANDTNLSRNTITSTAQNDGKMIQLETINVLCKYLNITPSEFFDYSPLDFEYYISIDENVVSDPSIGEPYEFRIDAFLNIFDSNNNKKTFEFTGFITDIGPISQNGENFGDALIEPISEKVITNLNKELHGLSPTLITAIQEDFTKEAEKAISEFRYTENSVKVNLFSKKLD</sequence>
<dbReference type="InterPro" id="IPR010982">
    <property type="entry name" value="Lambda_DNA-bd_dom_sf"/>
</dbReference>
<evidence type="ECO:0000313" key="2">
    <source>
        <dbReference type="EMBL" id="RSU07277.1"/>
    </source>
</evidence>
<protein>
    <recommendedName>
        <fullName evidence="1">HTH cro/C1-type domain-containing protein</fullName>
    </recommendedName>
</protein>
<dbReference type="OrthoDB" id="2899891at2"/>
<dbReference type="GO" id="GO:0003677">
    <property type="term" value="F:DNA binding"/>
    <property type="evidence" value="ECO:0007669"/>
    <property type="project" value="InterPro"/>
</dbReference>
<dbReference type="PROSITE" id="PS50943">
    <property type="entry name" value="HTH_CROC1"/>
    <property type="match status" value="1"/>
</dbReference>
<dbReference type="Gene3D" id="1.10.260.40">
    <property type="entry name" value="lambda repressor-like DNA-binding domains"/>
    <property type="match status" value="1"/>
</dbReference>
<dbReference type="EMBL" id="NGJZ01000002">
    <property type="protein sequence ID" value="RSU07277.1"/>
    <property type="molecule type" value="Genomic_DNA"/>
</dbReference>
<accession>A0A430AHM4</accession>
<dbReference type="SUPFAM" id="SSF47413">
    <property type="entry name" value="lambda repressor-like DNA-binding domains"/>
    <property type="match status" value="1"/>
</dbReference>
<dbReference type="Pfam" id="PF13443">
    <property type="entry name" value="HTH_26"/>
    <property type="match status" value="1"/>
</dbReference>
<comment type="caution">
    <text evidence="2">The sequence shown here is derived from an EMBL/GenBank/DDBJ whole genome shotgun (WGS) entry which is preliminary data.</text>
</comment>